<dbReference type="Gene3D" id="1.20.58.70">
    <property type="match status" value="1"/>
</dbReference>
<dbReference type="GO" id="GO:0000149">
    <property type="term" value="F:SNARE binding"/>
    <property type="evidence" value="ECO:0007669"/>
    <property type="project" value="TreeGrafter"/>
</dbReference>
<feature type="transmembrane region" description="Helical" evidence="7">
    <location>
        <begin position="317"/>
        <end position="339"/>
    </location>
</feature>
<dbReference type="PANTHER" id="PTHR19957:SF307">
    <property type="entry name" value="PROTEIN SSO1-RELATED"/>
    <property type="match status" value="1"/>
</dbReference>
<dbReference type="PANTHER" id="PTHR19957">
    <property type="entry name" value="SYNTAXIN"/>
    <property type="match status" value="1"/>
</dbReference>
<comment type="similarity">
    <text evidence="2">Belongs to the syntaxin family.</text>
</comment>
<dbReference type="CDD" id="cd15849">
    <property type="entry name" value="SNARE_Sso1"/>
    <property type="match status" value="1"/>
</dbReference>
<dbReference type="OrthoDB" id="10255013at2759"/>
<dbReference type="GO" id="GO:0005484">
    <property type="term" value="F:SNAP receptor activity"/>
    <property type="evidence" value="ECO:0007669"/>
    <property type="project" value="TreeGrafter"/>
</dbReference>
<organism evidence="9 10">
    <name type="scientific">Peltaster fructicola</name>
    <dbReference type="NCBI Taxonomy" id="286661"/>
    <lineage>
        <taxon>Eukaryota</taxon>
        <taxon>Fungi</taxon>
        <taxon>Dikarya</taxon>
        <taxon>Ascomycota</taxon>
        <taxon>Pezizomycotina</taxon>
        <taxon>Dothideomycetes</taxon>
        <taxon>Dothideomycetes incertae sedis</taxon>
        <taxon>Peltaster</taxon>
    </lineage>
</organism>
<sequence>MDYYNKGNDYGSGYGASNPYDNSNPYNSRPSNPYDRQQGNPYDRQQGHSNPYDTGHQYNAGPPAYTSPVEMQPLGGQAPYDQQPQAPREDPNALLNEVRQVSRAADDLESRLGELQRLQRGFVAGQGQSNKEIDALSADIMTGYRGLTDRVRRIKGQREAGSQRNRPQIESLDRKVRNAINAFQKLESAFRKEVSESQRRQYLIVNPTATQSEIEEATSGSDVQIFQQALLNSDRRGQAQSTLRNVRERHDAIQQIERTMMELNQLFQDLDRMVIEQEPMIENIETKTAAVHEDLEQGNNQMVKAVSSARAARKKKWICLAICVAIILIIVLIIIIYMATTGKFSGSSKQ</sequence>
<dbReference type="GO" id="GO:0006906">
    <property type="term" value="P:vesicle fusion"/>
    <property type="evidence" value="ECO:0007669"/>
    <property type="project" value="TreeGrafter"/>
</dbReference>
<comment type="subcellular location">
    <subcellularLocation>
        <location evidence="1">Membrane</location>
        <topology evidence="1">Single-pass type IV membrane protein</topology>
    </subcellularLocation>
</comment>
<evidence type="ECO:0000256" key="2">
    <source>
        <dbReference type="ARBA" id="ARBA00009063"/>
    </source>
</evidence>
<protein>
    <recommendedName>
        <fullName evidence="8">t-SNARE coiled-coil homology domain-containing protein</fullName>
    </recommendedName>
</protein>
<evidence type="ECO:0000256" key="5">
    <source>
        <dbReference type="ARBA" id="ARBA00023136"/>
    </source>
</evidence>
<dbReference type="GO" id="GO:0031201">
    <property type="term" value="C:SNARE complex"/>
    <property type="evidence" value="ECO:0007669"/>
    <property type="project" value="TreeGrafter"/>
</dbReference>
<feature type="compositionally biased region" description="Low complexity" evidence="6">
    <location>
        <begin position="17"/>
        <end position="35"/>
    </location>
</feature>
<dbReference type="AlphaFoldDB" id="A0A6H0XSI7"/>
<evidence type="ECO:0000256" key="6">
    <source>
        <dbReference type="SAM" id="MobiDB-lite"/>
    </source>
</evidence>
<dbReference type="GO" id="GO:0005886">
    <property type="term" value="C:plasma membrane"/>
    <property type="evidence" value="ECO:0007669"/>
    <property type="project" value="TreeGrafter"/>
</dbReference>
<keyword evidence="5 7" id="KW-0472">Membrane</keyword>
<dbReference type="Pfam" id="PF05739">
    <property type="entry name" value="SNARE"/>
    <property type="match status" value="1"/>
</dbReference>
<dbReference type="Proteomes" id="UP000503462">
    <property type="component" value="Chromosome 2"/>
</dbReference>
<dbReference type="GO" id="GO:0048278">
    <property type="term" value="P:vesicle docking"/>
    <property type="evidence" value="ECO:0007669"/>
    <property type="project" value="TreeGrafter"/>
</dbReference>
<feature type="region of interest" description="Disordered" evidence="6">
    <location>
        <begin position="1"/>
        <end position="89"/>
    </location>
</feature>
<dbReference type="PROSITE" id="PS50192">
    <property type="entry name" value="T_SNARE"/>
    <property type="match status" value="1"/>
</dbReference>
<dbReference type="GO" id="GO:0006886">
    <property type="term" value="P:intracellular protein transport"/>
    <property type="evidence" value="ECO:0007669"/>
    <property type="project" value="TreeGrafter"/>
</dbReference>
<proteinExistence type="inferred from homology"/>
<evidence type="ECO:0000313" key="9">
    <source>
        <dbReference type="EMBL" id="QIW97731.1"/>
    </source>
</evidence>
<dbReference type="InterPro" id="IPR006011">
    <property type="entry name" value="Syntaxin_N"/>
</dbReference>
<dbReference type="SMART" id="SM00397">
    <property type="entry name" value="t_SNARE"/>
    <property type="match status" value="1"/>
</dbReference>
<dbReference type="InterPro" id="IPR010989">
    <property type="entry name" value="SNARE"/>
</dbReference>
<evidence type="ECO:0000256" key="1">
    <source>
        <dbReference type="ARBA" id="ARBA00004211"/>
    </source>
</evidence>
<feature type="domain" description="T-SNARE coiled-coil homology" evidence="8">
    <location>
        <begin position="243"/>
        <end position="305"/>
    </location>
</feature>
<keyword evidence="3 7" id="KW-0812">Transmembrane</keyword>
<evidence type="ECO:0000256" key="7">
    <source>
        <dbReference type="SAM" id="Phobius"/>
    </source>
</evidence>
<reference evidence="9 10" key="1">
    <citation type="journal article" date="2016" name="Sci. Rep.">
        <title>Peltaster fructicola genome reveals evolution from an invasive phytopathogen to an ectophytic parasite.</title>
        <authorList>
            <person name="Xu C."/>
            <person name="Chen H."/>
            <person name="Gleason M.L."/>
            <person name="Xu J.R."/>
            <person name="Liu H."/>
            <person name="Zhang R."/>
            <person name="Sun G."/>
        </authorList>
    </citation>
    <scope>NUCLEOTIDE SEQUENCE [LARGE SCALE GENOMIC DNA]</scope>
    <source>
        <strain evidence="9 10">LNHT1506</strain>
    </source>
</reference>
<dbReference type="InterPro" id="IPR045242">
    <property type="entry name" value="Syntaxin"/>
</dbReference>
<dbReference type="GO" id="GO:0006887">
    <property type="term" value="P:exocytosis"/>
    <property type="evidence" value="ECO:0007669"/>
    <property type="project" value="TreeGrafter"/>
</dbReference>
<dbReference type="GO" id="GO:0012505">
    <property type="term" value="C:endomembrane system"/>
    <property type="evidence" value="ECO:0007669"/>
    <property type="project" value="TreeGrafter"/>
</dbReference>
<name>A0A6H0XSI7_9PEZI</name>
<keyword evidence="10" id="KW-1185">Reference proteome</keyword>
<dbReference type="InterPro" id="IPR000727">
    <property type="entry name" value="T_SNARE_dom"/>
</dbReference>
<evidence type="ECO:0000313" key="10">
    <source>
        <dbReference type="Proteomes" id="UP000503462"/>
    </source>
</evidence>
<dbReference type="Pfam" id="PF00804">
    <property type="entry name" value="Syntaxin"/>
    <property type="match status" value="1"/>
</dbReference>
<evidence type="ECO:0000259" key="8">
    <source>
        <dbReference type="PROSITE" id="PS50192"/>
    </source>
</evidence>
<accession>A0A6H0XSI7</accession>
<evidence type="ECO:0000256" key="4">
    <source>
        <dbReference type="ARBA" id="ARBA00022989"/>
    </source>
</evidence>
<gene>
    <name evidence="9" type="ORF">AMS68_003249</name>
</gene>
<dbReference type="SUPFAM" id="SSF47661">
    <property type="entry name" value="t-snare proteins"/>
    <property type="match status" value="1"/>
</dbReference>
<keyword evidence="4 7" id="KW-1133">Transmembrane helix</keyword>
<evidence type="ECO:0000256" key="3">
    <source>
        <dbReference type="ARBA" id="ARBA00022692"/>
    </source>
</evidence>
<dbReference type="EMBL" id="CP051140">
    <property type="protein sequence ID" value="QIW97731.1"/>
    <property type="molecule type" value="Genomic_DNA"/>
</dbReference>